<evidence type="ECO:0000313" key="4">
    <source>
        <dbReference type="Proteomes" id="UP000230002"/>
    </source>
</evidence>
<dbReference type="OrthoDB" id="2796951at2759"/>
<feature type="chain" id="PRO_5013936823" description="Beta-glucuronidase C-terminal domain-containing protein" evidence="1">
    <location>
        <begin position="23"/>
        <end position="529"/>
    </location>
</feature>
<keyword evidence="4" id="KW-1185">Reference proteome</keyword>
<protein>
    <recommendedName>
        <fullName evidence="2">Beta-glucuronidase C-terminal domain-containing protein</fullName>
    </recommendedName>
</protein>
<keyword evidence="1" id="KW-0732">Signal</keyword>
<name>A0A2G8SU70_9APHY</name>
<dbReference type="InterPro" id="IPR031728">
    <property type="entry name" value="GlcAase_C"/>
</dbReference>
<dbReference type="PANTHER" id="PTHR36183:SF2">
    <property type="entry name" value="BETA-GLUCURONIDASE C-TERMINAL DOMAIN-CONTAINING PROTEIN"/>
    <property type="match status" value="1"/>
</dbReference>
<dbReference type="InterPro" id="IPR017853">
    <property type="entry name" value="GH"/>
</dbReference>
<accession>A0A2G8SU70</accession>
<evidence type="ECO:0000313" key="3">
    <source>
        <dbReference type="EMBL" id="PIL37310.1"/>
    </source>
</evidence>
<evidence type="ECO:0000256" key="1">
    <source>
        <dbReference type="SAM" id="SignalP"/>
    </source>
</evidence>
<dbReference type="Gene3D" id="3.20.20.80">
    <property type="entry name" value="Glycosidases"/>
    <property type="match status" value="1"/>
</dbReference>
<feature type="signal peptide" evidence="1">
    <location>
        <begin position="1"/>
        <end position="22"/>
    </location>
</feature>
<reference evidence="3 4" key="1">
    <citation type="journal article" date="2015" name="Sci. Rep.">
        <title>Chromosome-level genome map provides insights into diverse defense mechanisms in the medicinal fungus Ganoderma sinense.</title>
        <authorList>
            <person name="Zhu Y."/>
            <person name="Xu J."/>
            <person name="Sun C."/>
            <person name="Zhou S."/>
            <person name="Xu H."/>
            <person name="Nelson D.R."/>
            <person name="Qian J."/>
            <person name="Song J."/>
            <person name="Luo H."/>
            <person name="Xiang L."/>
            <person name="Li Y."/>
            <person name="Xu Z."/>
            <person name="Ji A."/>
            <person name="Wang L."/>
            <person name="Lu S."/>
            <person name="Hayward A."/>
            <person name="Sun W."/>
            <person name="Li X."/>
            <person name="Schwartz D.C."/>
            <person name="Wang Y."/>
            <person name="Chen S."/>
        </authorList>
    </citation>
    <scope>NUCLEOTIDE SEQUENCE [LARGE SCALE GENOMIC DNA]</scope>
    <source>
        <strain evidence="3 4">ZZ0214-1</strain>
    </source>
</reference>
<proteinExistence type="predicted"/>
<feature type="domain" description="Beta-glucuronidase C-terminal" evidence="2">
    <location>
        <begin position="428"/>
        <end position="523"/>
    </location>
</feature>
<dbReference type="Pfam" id="PF16862">
    <property type="entry name" value="Glyco_hydro_79C"/>
    <property type="match status" value="1"/>
</dbReference>
<evidence type="ECO:0000259" key="2">
    <source>
        <dbReference type="Pfam" id="PF16862"/>
    </source>
</evidence>
<dbReference type="PANTHER" id="PTHR36183">
    <property type="entry name" value="BETA-GLUCURONIDASE"/>
    <property type="match status" value="1"/>
</dbReference>
<gene>
    <name evidence="3" type="ORF">GSI_01003</name>
</gene>
<dbReference type="Proteomes" id="UP000230002">
    <property type="component" value="Unassembled WGS sequence"/>
</dbReference>
<dbReference type="InterPro" id="IPR052974">
    <property type="entry name" value="GH79_Enzymes"/>
</dbReference>
<sequence>MHLRPHLLAAATIAPHLVVSSAVNVSVPIAPPSDSQTLSRTLLSFSIEEDRWPEWSGIDSRNDFAYNALTTLGNLTGQPPKLRVGGDSEDHTFWSPTVAINEDQFPSPSTNMPYPEATHITVGNAFYELVRFLPRGTHMTWGINLGADNATNAANMVKAVVGAFATDSVKDSGVILDHLEIGNEADIYTFTGLRSGNWTAEAYVSDWISIAGPAVEAAGIDGPDGPVSVQGAAFVVQFTPTEIFDLGILDSAPGKAITQISQHHYSVTAFCNGSDISLASFMSKEAVRSNLTIFSADIAEVHRHGLTYVLGAQTLTATHSETSSVACHGAPGVSNVAGAALWTIDYALQAASLGITELFFHEGVGFTYNFFQPVSLNRSTTDGSPLDPPAAPHIQAPFYGALVINSFIGSTGSSKVVELDVGDSNVSGYAAFENGVLVRAVFINLDAWLVSSTGSRPSVHVNLDFVGEASLKRLVIGHADDTEGLIWAGQSYETSDVSPKGTLVTEEVLLSGGFDIRSTEAVLVEFGAQ</sequence>
<dbReference type="AlphaFoldDB" id="A0A2G8SU70"/>
<dbReference type="EMBL" id="AYKW01000001">
    <property type="protein sequence ID" value="PIL37310.1"/>
    <property type="molecule type" value="Genomic_DNA"/>
</dbReference>
<organism evidence="3 4">
    <name type="scientific">Ganoderma sinense ZZ0214-1</name>
    <dbReference type="NCBI Taxonomy" id="1077348"/>
    <lineage>
        <taxon>Eukaryota</taxon>
        <taxon>Fungi</taxon>
        <taxon>Dikarya</taxon>
        <taxon>Basidiomycota</taxon>
        <taxon>Agaricomycotina</taxon>
        <taxon>Agaricomycetes</taxon>
        <taxon>Polyporales</taxon>
        <taxon>Polyporaceae</taxon>
        <taxon>Ganoderma</taxon>
    </lineage>
</organism>
<comment type="caution">
    <text evidence="3">The sequence shown here is derived from an EMBL/GenBank/DDBJ whole genome shotgun (WGS) entry which is preliminary data.</text>
</comment>
<dbReference type="SUPFAM" id="SSF51445">
    <property type="entry name" value="(Trans)glycosidases"/>
    <property type="match status" value="1"/>
</dbReference>